<comment type="caution">
    <text evidence="5">The sequence shown here is derived from an EMBL/GenBank/DDBJ whole genome shotgun (WGS) entry which is preliminary data.</text>
</comment>
<dbReference type="Proteomes" id="UP000297385">
    <property type="component" value="Unassembled WGS sequence"/>
</dbReference>
<dbReference type="GO" id="GO:0003677">
    <property type="term" value="F:DNA binding"/>
    <property type="evidence" value="ECO:0007669"/>
    <property type="project" value="UniProtKB-KW"/>
</dbReference>
<dbReference type="PRINTS" id="PR00035">
    <property type="entry name" value="HTHGNTR"/>
</dbReference>
<evidence type="ECO:0000259" key="4">
    <source>
        <dbReference type="PROSITE" id="PS50949"/>
    </source>
</evidence>
<evidence type="ECO:0000313" key="5">
    <source>
        <dbReference type="EMBL" id="TFE37935.1"/>
    </source>
</evidence>
<dbReference type="Pfam" id="PF07729">
    <property type="entry name" value="FCD"/>
    <property type="match status" value="1"/>
</dbReference>
<evidence type="ECO:0000313" key="6">
    <source>
        <dbReference type="Proteomes" id="UP000297385"/>
    </source>
</evidence>
<gene>
    <name evidence="5" type="ORF">E2553_39315</name>
</gene>
<dbReference type="InterPro" id="IPR008920">
    <property type="entry name" value="TF_FadR/GntR_C"/>
</dbReference>
<dbReference type="InterPro" id="IPR000524">
    <property type="entry name" value="Tscrpt_reg_HTH_GntR"/>
</dbReference>
<dbReference type="InterPro" id="IPR011711">
    <property type="entry name" value="GntR_C"/>
</dbReference>
<dbReference type="SUPFAM" id="SSF46785">
    <property type="entry name" value="Winged helix' DNA-binding domain"/>
    <property type="match status" value="1"/>
</dbReference>
<dbReference type="SUPFAM" id="SSF48008">
    <property type="entry name" value="GntR ligand-binding domain-like"/>
    <property type="match status" value="1"/>
</dbReference>
<dbReference type="GO" id="GO:0003700">
    <property type="term" value="F:DNA-binding transcription factor activity"/>
    <property type="evidence" value="ECO:0007669"/>
    <property type="project" value="InterPro"/>
</dbReference>
<reference evidence="5 6" key="1">
    <citation type="submission" date="2019-03" db="EMBL/GenBank/DDBJ databases">
        <title>Complete Genome Sequence of Paraburkholderia dipogonis ICMP 19430T, a Nitrogen-fixing Symbiont of the South African Invasive Legume Dipogon lignosus in New Zealand.</title>
        <authorList>
            <person name="De Meyer S.E."/>
        </authorList>
    </citation>
    <scope>NUCLEOTIDE SEQUENCE [LARGE SCALE GENOMIC DNA]</scope>
    <source>
        <strain evidence="5 6">ICMP 19430</strain>
    </source>
</reference>
<feature type="domain" description="HTH gntR-type" evidence="4">
    <location>
        <begin position="6"/>
        <end position="73"/>
    </location>
</feature>
<accession>A0A4Y8MKJ4</accession>
<evidence type="ECO:0000256" key="1">
    <source>
        <dbReference type="ARBA" id="ARBA00023015"/>
    </source>
</evidence>
<proteinExistence type="predicted"/>
<dbReference type="PROSITE" id="PS50949">
    <property type="entry name" value="HTH_GNTR"/>
    <property type="match status" value="1"/>
</dbReference>
<evidence type="ECO:0000256" key="3">
    <source>
        <dbReference type="ARBA" id="ARBA00023163"/>
    </source>
</evidence>
<dbReference type="AlphaFoldDB" id="A0A4Y8MKJ4"/>
<dbReference type="Gene3D" id="1.20.120.530">
    <property type="entry name" value="GntR ligand-binding domain-like"/>
    <property type="match status" value="1"/>
</dbReference>
<dbReference type="PANTHER" id="PTHR43537:SF5">
    <property type="entry name" value="UXU OPERON TRANSCRIPTIONAL REGULATOR"/>
    <property type="match status" value="1"/>
</dbReference>
<dbReference type="InterPro" id="IPR036390">
    <property type="entry name" value="WH_DNA-bd_sf"/>
</dbReference>
<dbReference type="PANTHER" id="PTHR43537">
    <property type="entry name" value="TRANSCRIPTIONAL REGULATOR, GNTR FAMILY"/>
    <property type="match status" value="1"/>
</dbReference>
<organism evidence="5 6">
    <name type="scientific">Paraburkholderia dipogonis</name>
    <dbReference type="NCBI Taxonomy" id="1211383"/>
    <lineage>
        <taxon>Bacteria</taxon>
        <taxon>Pseudomonadati</taxon>
        <taxon>Pseudomonadota</taxon>
        <taxon>Betaproteobacteria</taxon>
        <taxon>Burkholderiales</taxon>
        <taxon>Burkholderiaceae</taxon>
        <taxon>Paraburkholderia</taxon>
    </lineage>
</organism>
<keyword evidence="2" id="KW-0238">DNA-binding</keyword>
<dbReference type="EMBL" id="SNVI01000005">
    <property type="protein sequence ID" value="TFE37935.1"/>
    <property type="molecule type" value="Genomic_DNA"/>
</dbReference>
<keyword evidence="1" id="KW-0805">Transcription regulation</keyword>
<protein>
    <submittedName>
        <fullName evidence="5">GntR family transcriptional regulator</fullName>
    </submittedName>
</protein>
<sequence length="214" mass="24567">MDKPSRAASDTVFYGVLSCLEKQTFVPGQRLIEADLATAFGVSRNSIREALQRLVAEGVIELLKHKGAVIRVLGFKETMAVLDVAELMSGLLLRSASMNREAQKPRDVLEQSLQEMVDADTVRDDLSFNRSRRQFYRALLDLADNRELRRLFPMIGMPLVYAQYRLPSLQQIRIQDYRLFLDVVLHNRVDVAEDIGRRHVQNVRACICENYSRR</sequence>
<dbReference type="InterPro" id="IPR036388">
    <property type="entry name" value="WH-like_DNA-bd_sf"/>
</dbReference>
<evidence type="ECO:0000256" key="2">
    <source>
        <dbReference type="ARBA" id="ARBA00023125"/>
    </source>
</evidence>
<name>A0A4Y8MKJ4_9BURK</name>
<dbReference type="Gene3D" id="1.10.10.10">
    <property type="entry name" value="Winged helix-like DNA-binding domain superfamily/Winged helix DNA-binding domain"/>
    <property type="match status" value="1"/>
</dbReference>
<dbReference type="SMART" id="SM00345">
    <property type="entry name" value="HTH_GNTR"/>
    <property type="match status" value="1"/>
</dbReference>
<keyword evidence="3" id="KW-0804">Transcription</keyword>
<dbReference type="Pfam" id="PF00392">
    <property type="entry name" value="GntR"/>
    <property type="match status" value="1"/>
</dbReference>